<name>I3YET8_THIV6</name>
<dbReference type="Pfam" id="PF19624">
    <property type="entry name" value="DUF6129"/>
    <property type="match status" value="1"/>
</dbReference>
<gene>
    <name evidence="2" type="ordered locus">Thivi_3653</name>
</gene>
<evidence type="ECO:0000313" key="2">
    <source>
        <dbReference type="EMBL" id="AFL75506.1"/>
    </source>
</evidence>
<dbReference type="KEGG" id="tvi:Thivi_3653"/>
<accession>I3YET8</accession>
<dbReference type="InterPro" id="IPR046132">
    <property type="entry name" value="DUF6129"/>
</dbReference>
<evidence type="ECO:0000313" key="3">
    <source>
        <dbReference type="Proteomes" id="UP000006062"/>
    </source>
</evidence>
<evidence type="ECO:0000259" key="1">
    <source>
        <dbReference type="Pfam" id="PF19624"/>
    </source>
</evidence>
<protein>
    <recommendedName>
        <fullName evidence="1">DUF6129 domain-containing protein</fullName>
    </recommendedName>
</protein>
<dbReference type="EMBL" id="CP003154">
    <property type="protein sequence ID" value="AFL75506.1"/>
    <property type="molecule type" value="Genomic_DNA"/>
</dbReference>
<dbReference type="Proteomes" id="UP000006062">
    <property type="component" value="Chromosome"/>
</dbReference>
<dbReference type="STRING" id="765911.Thivi_3653"/>
<sequence length="88" mass="9697">MEPNRLQQIAAIVRQAGLNEQTLAVLRETFGDTHFTSCLDDDVGNVEPVHRDTAFNVYLVDGREHCLKLTTDLQSATGVLLAQVDDAD</sequence>
<organism evidence="2 3">
    <name type="scientific">Thiocystis violascens (strain ATCC 17096 / DSM 198 / 6111)</name>
    <name type="common">Chromatium violascens</name>
    <dbReference type="NCBI Taxonomy" id="765911"/>
    <lineage>
        <taxon>Bacteria</taxon>
        <taxon>Pseudomonadati</taxon>
        <taxon>Pseudomonadota</taxon>
        <taxon>Gammaproteobacteria</taxon>
        <taxon>Chromatiales</taxon>
        <taxon>Chromatiaceae</taxon>
        <taxon>Thiocystis</taxon>
    </lineage>
</organism>
<keyword evidence="3" id="KW-1185">Reference proteome</keyword>
<dbReference type="eggNOG" id="ENOG5032ZP4">
    <property type="taxonomic scope" value="Bacteria"/>
</dbReference>
<reference evidence="2 3" key="1">
    <citation type="submission" date="2012-06" db="EMBL/GenBank/DDBJ databases">
        <title>Complete sequence of Thiocystis violascens DSM 198.</title>
        <authorList>
            <consortium name="US DOE Joint Genome Institute"/>
            <person name="Lucas S."/>
            <person name="Han J."/>
            <person name="Lapidus A."/>
            <person name="Cheng J.-F."/>
            <person name="Goodwin L."/>
            <person name="Pitluck S."/>
            <person name="Peters L."/>
            <person name="Ovchinnikova G."/>
            <person name="Teshima H."/>
            <person name="Detter J.C."/>
            <person name="Han C."/>
            <person name="Tapia R."/>
            <person name="Land M."/>
            <person name="Hauser L."/>
            <person name="Kyrpides N."/>
            <person name="Ivanova N."/>
            <person name="Pagani I."/>
            <person name="Vogl K."/>
            <person name="Liu Z."/>
            <person name="Frigaard N.-U."/>
            <person name="Bryant D."/>
            <person name="Woyke T."/>
        </authorList>
    </citation>
    <scope>NUCLEOTIDE SEQUENCE [LARGE SCALE GENOMIC DNA]</scope>
    <source>
        <strain evidence="3">ATCC 17096 / DSM 198 / 6111</strain>
    </source>
</reference>
<dbReference type="HOGENOM" id="CLU_184991_0_0_6"/>
<dbReference type="RefSeq" id="WP_014779902.1">
    <property type="nucleotide sequence ID" value="NC_018012.1"/>
</dbReference>
<proteinExistence type="predicted"/>
<feature type="domain" description="DUF6129" evidence="1">
    <location>
        <begin position="24"/>
        <end position="72"/>
    </location>
</feature>
<dbReference type="AlphaFoldDB" id="I3YET8"/>